<evidence type="ECO:0000313" key="1">
    <source>
        <dbReference type="EMBL" id="RGS16401.1"/>
    </source>
</evidence>
<organism evidence="1 2">
    <name type="scientific">Segatella copri</name>
    <dbReference type="NCBI Taxonomy" id="165179"/>
    <lineage>
        <taxon>Bacteria</taxon>
        <taxon>Pseudomonadati</taxon>
        <taxon>Bacteroidota</taxon>
        <taxon>Bacteroidia</taxon>
        <taxon>Bacteroidales</taxon>
        <taxon>Prevotellaceae</taxon>
        <taxon>Segatella</taxon>
    </lineage>
</organism>
<dbReference type="AlphaFoldDB" id="A0A412HFL6"/>
<accession>A0A412HFL6</accession>
<sequence length="72" mass="8603">MCATTSTNFAANIQQFFELCEDTATFLHEKQKKMRFYFVIREIMVIFALEIERQLIIELHFSTGKWNLICYS</sequence>
<dbReference type="Proteomes" id="UP000283872">
    <property type="component" value="Unassembled WGS sequence"/>
</dbReference>
<evidence type="ECO:0000313" key="2">
    <source>
        <dbReference type="Proteomes" id="UP000283872"/>
    </source>
</evidence>
<comment type="caution">
    <text evidence="1">The sequence shown here is derived from an EMBL/GenBank/DDBJ whole genome shotgun (WGS) entry which is preliminary data.</text>
</comment>
<reference evidence="1 2" key="1">
    <citation type="submission" date="2018-08" db="EMBL/GenBank/DDBJ databases">
        <title>A genome reference for cultivated species of the human gut microbiota.</title>
        <authorList>
            <person name="Zou Y."/>
            <person name="Xue W."/>
            <person name="Luo G."/>
        </authorList>
    </citation>
    <scope>NUCLEOTIDE SEQUENCE [LARGE SCALE GENOMIC DNA]</scope>
    <source>
        <strain evidence="1 2">AF24-12</strain>
    </source>
</reference>
<proteinExistence type="predicted"/>
<dbReference type="EMBL" id="QRVA01000013">
    <property type="protein sequence ID" value="RGS16401.1"/>
    <property type="molecule type" value="Genomic_DNA"/>
</dbReference>
<protein>
    <submittedName>
        <fullName evidence="1">Uncharacterized protein</fullName>
    </submittedName>
</protein>
<name>A0A412HFL6_9BACT</name>
<gene>
    <name evidence="1" type="ORF">DWY11_06950</name>
</gene>